<dbReference type="EMBL" id="JRYO01000033">
    <property type="protein sequence ID" value="KHE93814.1"/>
    <property type="molecule type" value="Genomic_DNA"/>
</dbReference>
<evidence type="ECO:0000256" key="4">
    <source>
        <dbReference type="SAM" id="Phobius"/>
    </source>
</evidence>
<gene>
    <name evidence="6" type="ORF">SCABRO_00371</name>
</gene>
<keyword evidence="4" id="KW-1133">Transmembrane helix</keyword>
<feature type="transmembrane region" description="Helical" evidence="4">
    <location>
        <begin position="12"/>
        <end position="35"/>
    </location>
</feature>
<dbReference type="CDD" id="cd07989">
    <property type="entry name" value="LPLAT_AGPAT-like"/>
    <property type="match status" value="1"/>
</dbReference>
<evidence type="ECO:0000256" key="1">
    <source>
        <dbReference type="ARBA" id="ARBA00005189"/>
    </source>
</evidence>
<feature type="domain" description="Phospholipid/glycerol acyltransferase" evidence="5">
    <location>
        <begin position="75"/>
        <end position="189"/>
    </location>
</feature>
<evidence type="ECO:0000313" key="7">
    <source>
        <dbReference type="Proteomes" id="UP000030652"/>
    </source>
</evidence>
<keyword evidence="4" id="KW-0812">Transmembrane</keyword>
<dbReference type="PANTHER" id="PTHR10434">
    <property type="entry name" value="1-ACYL-SN-GLYCEROL-3-PHOSPHATE ACYLTRANSFERASE"/>
    <property type="match status" value="1"/>
</dbReference>
<dbReference type="Proteomes" id="UP000030652">
    <property type="component" value="Unassembled WGS sequence"/>
</dbReference>
<sequence>MKLIIQVFYTIYAWIVNVTLWFAGYIVSIVSTIGIKDKEDKYNSIERIFTQISFRLLGINFDVKGLENIPDDEPVIFVSNHQSFMDVKLSIAAIPRNFSFISKDILFKIPILGKYMRTSGHIGIRRGDERNAYETLNEVIKKLDGGKSIIFFPEGTRSENGELGKFKRGISMVILKSGRKVIPTAIMGSRGYLPKSSILSNPEHRDICFRFGKPIEFPKVEKEDRELSMDVVARVRSEVSKLLYN</sequence>
<proteinExistence type="predicted"/>
<comment type="pathway">
    <text evidence="1">Lipid metabolism.</text>
</comment>
<name>A0A0B0EMH8_9BACT</name>
<dbReference type="Pfam" id="PF01553">
    <property type="entry name" value="Acyltransferase"/>
    <property type="match status" value="1"/>
</dbReference>
<evidence type="ECO:0000313" key="6">
    <source>
        <dbReference type="EMBL" id="KHE93814.1"/>
    </source>
</evidence>
<dbReference type="AlphaFoldDB" id="A0A0B0EMH8"/>
<dbReference type="GO" id="GO:0006654">
    <property type="term" value="P:phosphatidic acid biosynthetic process"/>
    <property type="evidence" value="ECO:0007669"/>
    <property type="project" value="TreeGrafter"/>
</dbReference>
<keyword evidence="3 6" id="KW-0012">Acyltransferase</keyword>
<dbReference type="SMART" id="SM00563">
    <property type="entry name" value="PlsC"/>
    <property type="match status" value="1"/>
</dbReference>
<keyword evidence="2 6" id="KW-0808">Transferase</keyword>
<keyword evidence="4" id="KW-0472">Membrane</keyword>
<evidence type="ECO:0000256" key="3">
    <source>
        <dbReference type="ARBA" id="ARBA00023315"/>
    </source>
</evidence>
<dbReference type="InterPro" id="IPR002123">
    <property type="entry name" value="Plipid/glycerol_acylTrfase"/>
</dbReference>
<dbReference type="SUPFAM" id="SSF69593">
    <property type="entry name" value="Glycerol-3-phosphate (1)-acyltransferase"/>
    <property type="match status" value="1"/>
</dbReference>
<dbReference type="PATRIC" id="fig|237368.3.peg.405"/>
<dbReference type="eggNOG" id="COG0204">
    <property type="taxonomic scope" value="Bacteria"/>
</dbReference>
<evidence type="ECO:0000256" key="2">
    <source>
        <dbReference type="ARBA" id="ARBA00022679"/>
    </source>
</evidence>
<accession>A0A0B0EMH8</accession>
<organism evidence="6 7">
    <name type="scientific">Candidatus Scalindua brodae</name>
    <dbReference type="NCBI Taxonomy" id="237368"/>
    <lineage>
        <taxon>Bacteria</taxon>
        <taxon>Pseudomonadati</taxon>
        <taxon>Planctomycetota</taxon>
        <taxon>Candidatus Brocadiia</taxon>
        <taxon>Candidatus Brocadiales</taxon>
        <taxon>Candidatus Scalinduaceae</taxon>
        <taxon>Candidatus Scalindua</taxon>
    </lineage>
</organism>
<evidence type="ECO:0000259" key="5">
    <source>
        <dbReference type="SMART" id="SM00563"/>
    </source>
</evidence>
<reference evidence="6 7" key="1">
    <citation type="submission" date="2014-10" db="EMBL/GenBank/DDBJ databases">
        <title>Draft genome of anammox bacterium scalindua brodae, obtained using differential coverage binning of sequence data from two enrichment reactors.</title>
        <authorList>
            <person name="Speth D.R."/>
            <person name="Russ L."/>
            <person name="Kartal B."/>
            <person name="Op den Camp H.J."/>
            <person name="Dutilh B.E."/>
            <person name="Jetten M.S."/>
        </authorList>
    </citation>
    <scope>NUCLEOTIDE SEQUENCE [LARGE SCALE GENOMIC DNA]</scope>
    <source>
        <strain evidence="6">RU1</strain>
    </source>
</reference>
<protein>
    <submittedName>
        <fullName evidence="6">1-acyl-sn-glycerol-3-phosphate acyltransferase</fullName>
    </submittedName>
</protein>
<comment type="caution">
    <text evidence="6">The sequence shown here is derived from an EMBL/GenBank/DDBJ whole genome shotgun (WGS) entry which is preliminary data.</text>
</comment>
<dbReference type="GO" id="GO:0003841">
    <property type="term" value="F:1-acylglycerol-3-phosphate O-acyltransferase activity"/>
    <property type="evidence" value="ECO:0007669"/>
    <property type="project" value="TreeGrafter"/>
</dbReference>
<dbReference type="PANTHER" id="PTHR10434:SF11">
    <property type="entry name" value="1-ACYL-SN-GLYCEROL-3-PHOSPHATE ACYLTRANSFERASE"/>
    <property type="match status" value="1"/>
</dbReference>